<evidence type="ECO:0000259" key="1">
    <source>
        <dbReference type="Pfam" id="PF08241"/>
    </source>
</evidence>
<keyword evidence="2" id="KW-0489">Methyltransferase</keyword>
<dbReference type="Gene3D" id="3.40.50.150">
    <property type="entry name" value="Vaccinia Virus protein VP39"/>
    <property type="match status" value="1"/>
</dbReference>
<dbReference type="RefSeq" id="WP_209029231.1">
    <property type="nucleotide sequence ID" value="NZ_CP115873.1"/>
</dbReference>
<dbReference type="EMBL" id="JAQMHB010000001">
    <property type="protein sequence ID" value="MDS9991253.1"/>
    <property type="molecule type" value="Genomic_DNA"/>
</dbReference>
<dbReference type="GO" id="GO:0032259">
    <property type="term" value="P:methylation"/>
    <property type="evidence" value="ECO:0007669"/>
    <property type="project" value="UniProtKB-KW"/>
</dbReference>
<evidence type="ECO:0000313" key="2">
    <source>
        <dbReference type="EMBL" id="MDS9991253.1"/>
    </source>
</evidence>
<dbReference type="InterPro" id="IPR029063">
    <property type="entry name" value="SAM-dependent_MTases_sf"/>
</dbReference>
<gene>
    <name evidence="2" type="ORF">PNQ69_00570</name>
</gene>
<sequence length="219" mass="24691">MKDYALKSGERYPTLDQNLIGNDHLWRYRYAASRLPNDHPRLFGADVFCGSGYGAALVARETHASILAIDGSEESIALASRKIPAPSIIWAAKLFPFDLPEGCFDFVMSMESLEHVKDHEALFWVLSKSLKRGGQLFISCPNESVMPYGGYKWHYRHFLPEEVRALARENGLEEVAAFATLCCGLKDGKTVISYHHQIRSDQGLNIEAGDTMFFEFRKP</sequence>
<dbReference type="Proteomes" id="UP001260534">
    <property type="component" value="Unassembled WGS sequence"/>
</dbReference>
<dbReference type="CDD" id="cd02440">
    <property type="entry name" value="AdoMet_MTases"/>
    <property type="match status" value="1"/>
</dbReference>
<protein>
    <submittedName>
        <fullName evidence="2">Methyltransferase domain-containing protein</fullName>
    </submittedName>
</protein>
<dbReference type="Pfam" id="PF08241">
    <property type="entry name" value="Methyltransf_11"/>
    <property type="match status" value="1"/>
</dbReference>
<accession>A0ABU2I0S5</accession>
<dbReference type="InterPro" id="IPR013216">
    <property type="entry name" value="Methyltransf_11"/>
</dbReference>
<reference evidence="2 3" key="1">
    <citation type="submission" date="2023-01" db="EMBL/GenBank/DDBJ databases">
        <title>Xanthomonas hawaiianensis sp. nov. isolated from Araceae family in Hawaii.</title>
        <authorList>
            <person name="Chunag S.-C."/>
            <person name="Dobhal S."/>
            <person name="Alvarez A."/>
            <person name="Arif M."/>
        </authorList>
    </citation>
    <scope>NUCLEOTIDE SEQUENCE [LARGE SCALE GENOMIC DNA]</scope>
    <source>
        <strain evidence="2 3">A2111</strain>
    </source>
</reference>
<name>A0ABU2I0S5_9XANT</name>
<proteinExistence type="predicted"/>
<comment type="caution">
    <text evidence="2">The sequence shown here is derived from an EMBL/GenBank/DDBJ whole genome shotgun (WGS) entry which is preliminary data.</text>
</comment>
<organism evidence="2 3">
    <name type="scientific">Xanthomonas hawaiiensis</name>
    <dbReference type="NCBI Taxonomy" id="3003247"/>
    <lineage>
        <taxon>Bacteria</taxon>
        <taxon>Pseudomonadati</taxon>
        <taxon>Pseudomonadota</taxon>
        <taxon>Gammaproteobacteria</taxon>
        <taxon>Lysobacterales</taxon>
        <taxon>Lysobacteraceae</taxon>
        <taxon>Xanthomonas</taxon>
    </lineage>
</organism>
<keyword evidence="2" id="KW-0808">Transferase</keyword>
<keyword evidence="3" id="KW-1185">Reference proteome</keyword>
<evidence type="ECO:0000313" key="3">
    <source>
        <dbReference type="Proteomes" id="UP001260534"/>
    </source>
</evidence>
<dbReference type="GO" id="GO:0008168">
    <property type="term" value="F:methyltransferase activity"/>
    <property type="evidence" value="ECO:0007669"/>
    <property type="project" value="UniProtKB-KW"/>
</dbReference>
<dbReference type="PANTHER" id="PTHR43861">
    <property type="entry name" value="TRANS-ACONITATE 2-METHYLTRANSFERASE-RELATED"/>
    <property type="match status" value="1"/>
</dbReference>
<dbReference type="SUPFAM" id="SSF53335">
    <property type="entry name" value="S-adenosyl-L-methionine-dependent methyltransferases"/>
    <property type="match status" value="1"/>
</dbReference>
<feature type="domain" description="Methyltransferase type 11" evidence="1">
    <location>
        <begin position="46"/>
        <end position="138"/>
    </location>
</feature>